<protein>
    <submittedName>
        <fullName evidence="1">Uncharacterized protein</fullName>
    </submittedName>
</protein>
<dbReference type="AlphaFoldDB" id="A0A2Z6QQB6"/>
<evidence type="ECO:0000313" key="2">
    <source>
        <dbReference type="EMBL" id="GES90644.1"/>
    </source>
</evidence>
<organism evidence="1 3">
    <name type="scientific">Rhizophagus clarus</name>
    <dbReference type="NCBI Taxonomy" id="94130"/>
    <lineage>
        <taxon>Eukaryota</taxon>
        <taxon>Fungi</taxon>
        <taxon>Fungi incertae sedis</taxon>
        <taxon>Mucoromycota</taxon>
        <taxon>Glomeromycotina</taxon>
        <taxon>Glomeromycetes</taxon>
        <taxon>Glomerales</taxon>
        <taxon>Glomeraceae</taxon>
        <taxon>Rhizophagus</taxon>
    </lineage>
</organism>
<name>A0A2Z6QQB6_9GLOM</name>
<proteinExistence type="predicted"/>
<sequence>MAFADARSLYFKKQESLILGCVNNMSNTLDLAISQKIDMDISSPNSYQSTSLQPYIMADHSQIDIMSKGKDKKKKYKKNTITHDDINKDFRSSVNFEIEFT</sequence>
<dbReference type="Proteomes" id="UP000615446">
    <property type="component" value="Unassembled WGS sequence"/>
</dbReference>
<evidence type="ECO:0000313" key="1">
    <source>
        <dbReference type="EMBL" id="GBB92280.1"/>
    </source>
</evidence>
<accession>A0A2Z6QQB6</accession>
<evidence type="ECO:0000313" key="3">
    <source>
        <dbReference type="Proteomes" id="UP000247702"/>
    </source>
</evidence>
<reference evidence="2" key="2">
    <citation type="submission" date="2019-10" db="EMBL/GenBank/DDBJ databases">
        <title>Conservation and host-specific expression of non-tandemly repeated heterogenous ribosome RNA gene in arbuscular mycorrhizal fungi.</title>
        <authorList>
            <person name="Maeda T."/>
            <person name="Kobayashi Y."/>
            <person name="Nakagawa T."/>
            <person name="Ezawa T."/>
            <person name="Yamaguchi K."/>
            <person name="Bino T."/>
            <person name="Nishimoto Y."/>
            <person name="Shigenobu S."/>
            <person name="Kawaguchi M."/>
        </authorList>
    </citation>
    <scope>NUCLEOTIDE SEQUENCE</scope>
    <source>
        <strain evidence="2">HR1</strain>
    </source>
</reference>
<comment type="caution">
    <text evidence="1">The sequence shown here is derived from an EMBL/GenBank/DDBJ whole genome shotgun (WGS) entry which is preliminary data.</text>
</comment>
<keyword evidence="3" id="KW-1185">Reference proteome</keyword>
<reference evidence="1 3" key="1">
    <citation type="submission" date="2017-11" db="EMBL/GenBank/DDBJ databases">
        <title>The genome of Rhizophagus clarus HR1 reveals common genetic basis of auxotrophy among arbuscular mycorrhizal fungi.</title>
        <authorList>
            <person name="Kobayashi Y."/>
        </authorList>
    </citation>
    <scope>NUCLEOTIDE SEQUENCE [LARGE SCALE GENOMIC DNA]</scope>
    <source>
        <strain evidence="1 3">HR1</strain>
    </source>
</reference>
<gene>
    <name evidence="2" type="ORF">RCL2_001747900</name>
    <name evidence="1" type="ORF">RclHR1_19960002</name>
</gene>
<dbReference type="EMBL" id="BLAL01000196">
    <property type="protein sequence ID" value="GES90644.1"/>
    <property type="molecule type" value="Genomic_DNA"/>
</dbReference>
<dbReference type="EMBL" id="BEXD01001108">
    <property type="protein sequence ID" value="GBB92280.1"/>
    <property type="molecule type" value="Genomic_DNA"/>
</dbReference>
<dbReference type="Proteomes" id="UP000247702">
    <property type="component" value="Unassembled WGS sequence"/>
</dbReference>